<dbReference type="InterPro" id="IPR037278">
    <property type="entry name" value="ARFGAP/RecO"/>
</dbReference>
<accession>T0QIP6</accession>
<dbReference type="Gene3D" id="1.10.220.150">
    <property type="entry name" value="Arf GTPase activating protein"/>
    <property type="match status" value="1"/>
</dbReference>
<proteinExistence type="predicted"/>
<keyword evidence="5" id="KW-1185">Reference proteome</keyword>
<name>T0QIP6_SAPDV</name>
<sequence>MPADAKTLDEKHIKAIRDFQKSSQSNRRCFDCNEMGPQYVCLDFNTFVCTACSGLHREFSHRIKSISMSSFTDTEVTNIVKHGGNDAARKYWLARFDVNTQPSSNLNARDRIRNFIRDTYIDRRWVHEEPKKEAPKPIAAKKPAPTPVVTTDFNPFHLPPPTANQQTSVAFGDFSSFGSTTSSHTTPASPANDFADFSQFASVPASDADFSPFASTSSGFDADFSSLSKAAPVEVDFFASPVRENTTASSSFFDTIPLSDRMPSVKATPPPAVASPSSFPPFSSPTPNPFGAQNPFGAFDDAPQTADPFAAFAAPTASTQDPFAGFSSPQPARDMFSSPAPTSLSAPFTPPRQTTVADPFAPTPPRHSTPVSDAFAPTPVDPFNAFDSLFDAVPAPVVKPVAAPVDLWGHPPPANKHPHHQPHASPVKTNSTLYHSGASTTSYPSATPFDHVPLHPGKPYGSHPKADVRAVMDPFASLDIGIKTTPTTHSSTHFDSNPSSMQYGASNQTFPSQQRPPQHAYGVPHPAAVHATTNPFDMF</sequence>
<feature type="compositionally biased region" description="Pro residues" evidence="2">
    <location>
        <begin position="268"/>
        <end position="283"/>
    </location>
</feature>
<dbReference type="Proteomes" id="UP000030762">
    <property type="component" value="Unassembled WGS sequence"/>
</dbReference>
<dbReference type="SMART" id="SM00105">
    <property type="entry name" value="ArfGap"/>
    <property type="match status" value="1"/>
</dbReference>
<keyword evidence="1" id="KW-0862">Zinc</keyword>
<gene>
    <name evidence="4" type="ORF">SDRG_08707</name>
</gene>
<dbReference type="EMBL" id="JH767158">
    <property type="protein sequence ID" value="EQC33600.1"/>
    <property type="molecule type" value="Genomic_DNA"/>
</dbReference>
<dbReference type="PRINTS" id="PR00405">
    <property type="entry name" value="REVINTRACTNG"/>
</dbReference>
<evidence type="ECO:0000313" key="4">
    <source>
        <dbReference type="EMBL" id="EQC33600.1"/>
    </source>
</evidence>
<feature type="domain" description="Arf-GAP" evidence="3">
    <location>
        <begin position="10"/>
        <end position="133"/>
    </location>
</feature>
<dbReference type="PROSITE" id="PS50115">
    <property type="entry name" value="ARFGAP"/>
    <property type="match status" value="1"/>
</dbReference>
<dbReference type="Pfam" id="PF01412">
    <property type="entry name" value="ArfGap"/>
    <property type="match status" value="1"/>
</dbReference>
<dbReference type="SUPFAM" id="SSF57863">
    <property type="entry name" value="ArfGap/RecO-like zinc finger"/>
    <property type="match status" value="1"/>
</dbReference>
<protein>
    <recommendedName>
        <fullName evidence="3">Arf-GAP domain-containing protein</fullName>
    </recommendedName>
</protein>
<feature type="region of interest" description="Disordered" evidence="2">
    <location>
        <begin position="264"/>
        <end position="283"/>
    </location>
</feature>
<evidence type="ECO:0000256" key="1">
    <source>
        <dbReference type="PROSITE-ProRule" id="PRU00288"/>
    </source>
</evidence>
<feature type="region of interest" description="Disordered" evidence="2">
    <location>
        <begin position="486"/>
        <end position="525"/>
    </location>
</feature>
<dbReference type="OrthoDB" id="6036at2759"/>
<dbReference type="OMA" id="DVFGDIW"/>
<feature type="compositionally biased region" description="Polar residues" evidence="2">
    <location>
        <begin position="486"/>
        <end position="516"/>
    </location>
</feature>
<dbReference type="CDD" id="cd08838">
    <property type="entry name" value="ArfGap_AGFG"/>
    <property type="match status" value="1"/>
</dbReference>
<evidence type="ECO:0000256" key="2">
    <source>
        <dbReference type="SAM" id="MobiDB-lite"/>
    </source>
</evidence>
<organism evidence="4 5">
    <name type="scientific">Saprolegnia diclina (strain VS20)</name>
    <dbReference type="NCBI Taxonomy" id="1156394"/>
    <lineage>
        <taxon>Eukaryota</taxon>
        <taxon>Sar</taxon>
        <taxon>Stramenopiles</taxon>
        <taxon>Oomycota</taxon>
        <taxon>Saprolegniomycetes</taxon>
        <taxon>Saprolegniales</taxon>
        <taxon>Saprolegniaceae</taxon>
        <taxon>Saprolegnia</taxon>
    </lineage>
</organism>
<keyword evidence="1" id="KW-0479">Metal-binding</keyword>
<feature type="compositionally biased region" description="Polar residues" evidence="2">
    <location>
        <begin position="339"/>
        <end position="350"/>
    </location>
</feature>
<keyword evidence="1" id="KW-0863">Zinc-finger</keyword>
<dbReference type="VEuPathDB" id="FungiDB:SDRG_08707"/>
<dbReference type="RefSeq" id="XP_008612823.1">
    <property type="nucleotide sequence ID" value="XM_008614601.1"/>
</dbReference>
<dbReference type="InterPro" id="IPR001164">
    <property type="entry name" value="ArfGAP_dom"/>
</dbReference>
<dbReference type="GeneID" id="19949434"/>
<dbReference type="InParanoid" id="T0QIP6"/>
<reference evidence="4 5" key="1">
    <citation type="submission" date="2012-04" db="EMBL/GenBank/DDBJ databases">
        <title>The Genome Sequence of Saprolegnia declina VS20.</title>
        <authorList>
            <consortium name="The Broad Institute Genome Sequencing Platform"/>
            <person name="Russ C."/>
            <person name="Nusbaum C."/>
            <person name="Tyler B."/>
            <person name="van West P."/>
            <person name="Dieguez-Uribeondo J."/>
            <person name="de Bruijn I."/>
            <person name="Tripathy S."/>
            <person name="Jiang R."/>
            <person name="Young S.K."/>
            <person name="Zeng Q."/>
            <person name="Gargeya S."/>
            <person name="Fitzgerald M."/>
            <person name="Haas B."/>
            <person name="Abouelleil A."/>
            <person name="Alvarado L."/>
            <person name="Arachchi H.M."/>
            <person name="Berlin A."/>
            <person name="Chapman S.B."/>
            <person name="Goldberg J."/>
            <person name="Griggs A."/>
            <person name="Gujja S."/>
            <person name="Hansen M."/>
            <person name="Howarth C."/>
            <person name="Imamovic A."/>
            <person name="Larimer J."/>
            <person name="McCowen C."/>
            <person name="Montmayeur A."/>
            <person name="Murphy C."/>
            <person name="Neiman D."/>
            <person name="Pearson M."/>
            <person name="Priest M."/>
            <person name="Roberts A."/>
            <person name="Saif S."/>
            <person name="Shea T."/>
            <person name="Sisk P."/>
            <person name="Sykes S."/>
            <person name="Wortman J."/>
            <person name="Nusbaum C."/>
            <person name="Birren B."/>
        </authorList>
    </citation>
    <scope>NUCLEOTIDE SEQUENCE [LARGE SCALE GENOMIC DNA]</scope>
    <source>
        <strain evidence="4 5">VS20</strain>
    </source>
</reference>
<dbReference type="GO" id="GO:0005096">
    <property type="term" value="F:GTPase activator activity"/>
    <property type="evidence" value="ECO:0007669"/>
    <property type="project" value="InterPro"/>
</dbReference>
<evidence type="ECO:0000313" key="5">
    <source>
        <dbReference type="Proteomes" id="UP000030762"/>
    </source>
</evidence>
<dbReference type="eggNOG" id="KOG0702">
    <property type="taxonomic scope" value="Eukaryota"/>
</dbReference>
<dbReference type="PANTHER" id="PTHR46085">
    <property type="entry name" value="ARFGAP/RECO-RELATED"/>
    <property type="match status" value="1"/>
</dbReference>
<evidence type="ECO:0000259" key="3">
    <source>
        <dbReference type="PROSITE" id="PS50115"/>
    </source>
</evidence>
<dbReference type="GO" id="GO:0008270">
    <property type="term" value="F:zinc ion binding"/>
    <property type="evidence" value="ECO:0007669"/>
    <property type="project" value="UniProtKB-KW"/>
</dbReference>
<dbReference type="InterPro" id="IPR038508">
    <property type="entry name" value="ArfGAP_dom_sf"/>
</dbReference>
<dbReference type="InterPro" id="IPR044820">
    <property type="entry name" value="AGD14-like"/>
</dbReference>
<feature type="region of interest" description="Disordered" evidence="2">
    <location>
        <begin position="320"/>
        <end position="350"/>
    </location>
</feature>
<dbReference type="AlphaFoldDB" id="T0QIP6"/>
<dbReference type="STRING" id="1156394.T0QIP6"/>